<evidence type="ECO:0000256" key="1">
    <source>
        <dbReference type="ARBA" id="ARBA00000085"/>
    </source>
</evidence>
<keyword evidence="4 11" id="KW-0808">Transferase</keyword>
<evidence type="ECO:0000256" key="7">
    <source>
        <dbReference type="ARBA" id="ARBA00022840"/>
    </source>
</evidence>
<dbReference type="PRINTS" id="PR00344">
    <property type="entry name" value="BCTRLSENSOR"/>
</dbReference>
<feature type="transmembrane region" description="Helical" evidence="9">
    <location>
        <begin position="107"/>
        <end position="129"/>
    </location>
</feature>
<evidence type="ECO:0000256" key="4">
    <source>
        <dbReference type="ARBA" id="ARBA00022679"/>
    </source>
</evidence>
<feature type="transmembrane region" description="Helical" evidence="9">
    <location>
        <begin position="253"/>
        <end position="275"/>
    </location>
</feature>
<dbReference type="SUPFAM" id="SSF47384">
    <property type="entry name" value="Homodimeric domain of signal transducing histidine kinase"/>
    <property type="match status" value="1"/>
</dbReference>
<evidence type="ECO:0000256" key="8">
    <source>
        <dbReference type="ARBA" id="ARBA00023012"/>
    </source>
</evidence>
<dbReference type="Gene3D" id="1.10.287.130">
    <property type="match status" value="1"/>
</dbReference>
<dbReference type="PROSITE" id="PS50109">
    <property type="entry name" value="HIS_KIN"/>
    <property type="match status" value="1"/>
</dbReference>
<dbReference type="InterPro" id="IPR033424">
    <property type="entry name" value="MASE4"/>
</dbReference>
<comment type="caution">
    <text evidence="11">The sequence shown here is derived from an EMBL/GenBank/DDBJ whole genome shotgun (WGS) entry which is preliminary data.</text>
</comment>
<accession>A0ABN8JLY5</accession>
<dbReference type="InterPro" id="IPR036890">
    <property type="entry name" value="HATPase_C_sf"/>
</dbReference>
<dbReference type="Pfam" id="PF17158">
    <property type="entry name" value="MASE4"/>
    <property type="match status" value="1"/>
</dbReference>
<name>A0ABN8JLY5_9HYPH</name>
<dbReference type="EC" id="2.7.13.3" evidence="2"/>
<dbReference type="InterPro" id="IPR003661">
    <property type="entry name" value="HisK_dim/P_dom"/>
</dbReference>
<dbReference type="EMBL" id="CAKXZS010000012">
    <property type="protein sequence ID" value="CAH2398538.1"/>
    <property type="molecule type" value="Genomic_DNA"/>
</dbReference>
<dbReference type="SUPFAM" id="SSF55874">
    <property type="entry name" value="ATPase domain of HSP90 chaperone/DNA topoisomerase II/histidine kinase"/>
    <property type="match status" value="1"/>
</dbReference>
<keyword evidence="5" id="KW-0547">Nucleotide-binding</keyword>
<organism evidence="11 12">
    <name type="scientific">Mesorhizobium ventifaucium</name>
    <dbReference type="NCBI Taxonomy" id="666020"/>
    <lineage>
        <taxon>Bacteria</taxon>
        <taxon>Pseudomonadati</taxon>
        <taxon>Pseudomonadota</taxon>
        <taxon>Alphaproteobacteria</taxon>
        <taxon>Hyphomicrobiales</taxon>
        <taxon>Phyllobacteriaceae</taxon>
        <taxon>Mesorhizobium</taxon>
    </lineage>
</organism>
<evidence type="ECO:0000313" key="11">
    <source>
        <dbReference type="EMBL" id="CAH2398538.1"/>
    </source>
</evidence>
<evidence type="ECO:0000256" key="2">
    <source>
        <dbReference type="ARBA" id="ARBA00012438"/>
    </source>
</evidence>
<protein>
    <recommendedName>
        <fullName evidence="2">histidine kinase</fullName>
        <ecNumber evidence="2">2.7.13.3</ecNumber>
    </recommendedName>
</protein>
<dbReference type="InterPro" id="IPR036097">
    <property type="entry name" value="HisK_dim/P_sf"/>
</dbReference>
<evidence type="ECO:0000256" key="6">
    <source>
        <dbReference type="ARBA" id="ARBA00022777"/>
    </source>
</evidence>
<feature type="transmembrane region" description="Helical" evidence="9">
    <location>
        <begin position="178"/>
        <end position="198"/>
    </location>
</feature>
<feature type="transmembrane region" description="Helical" evidence="9">
    <location>
        <begin position="321"/>
        <end position="340"/>
    </location>
</feature>
<proteinExistence type="predicted"/>
<feature type="transmembrane region" description="Helical" evidence="9">
    <location>
        <begin position="210"/>
        <end position="233"/>
    </location>
</feature>
<dbReference type="CDD" id="cd00082">
    <property type="entry name" value="HisKA"/>
    <property type="match status" value="1"/>
</dbReference>
<dbReference type="InterPro" id="IPR005467">
    <property type="entry name" value="His_kinase_dom"/>
</dbReference>
<dbReference type="SMART" id="SM00387">
    <property type="entry name" value="HATPase_c"/>
    <property type="match status" value="1"/>
</dbReference>
<keyword evidence="3" id="KW-0597">Phosphoprotein</keyword>
<evidence type="ECO:0000256" key="3">
    <source>
        <dbReference type="ARBA" id="ARBA00022553"/>
    </source>
</evidence>
<comment type="catalytic activity">
    <reaction evidence="1">
        <text>ATP + protein L-histidine = ADP + protein N-phospho-L-histidine.</text>
        <dbReference type="EC" id="2.7.13.3"/>
    </reaction>
</comment>
<keyword evidence="9" id="KW-0472">Membrane</keyword>
<sequence>MGGSNRDSTLRRARSLPMSRAGGLQVDRLVSWRKFVGCCWYRARGRVSGRYATKVAMTVAQSQIGLISSAPPSRVQKRAAFVTAVVLLVVFFSALPFAHVRLGRLDVFLPIFATILFLTDLISATLLYAHFAILRSWSLRLLAGGYLFCALTIIPYALTFPGAFAPNGLLHAGLQTSPWLFTIWQMALPTTIIVYSTARNLPSQRMVRSSVATVVAVDACIVAALVCAVTWFLTAHEDMVPPLIVTVTDTAAFVKFVSAFMLMVSIAALVSIWLSQRSVLDMWLLIVALAWLLSSILLNLVDVRFDVAWYANRILAVASDSLVLLVLLAESTMLYARLAMSVLARQREREGQLISINAVSAAMAHEIRQPLTAIAANARAGLNWIRRAPPNLERAQRAYEHIISDTGRVGEVIQSVREMFAGRERQRTLVDANDIIRETIALARGELEDGNVVVELDLSEPIPTVPGHRGQIRQVLLNLVSNAIEAMRHVSGRRRVLRIRSEPDEHNGVALSVEDNGIGVAPENMGQIFDVFFTTRSDGMGIGLAVCRSIVEAHGGKLYIARTGSHGSVFRVALPGSIDPDAEASPAPIRTQDMR</sequence>
<reference evidence="11" key="1">
    <citation type="submission" date="2022-03" db="EMBL/GenBank/DDBJ databases">
        <authorList>
            <person name="Brunel B."/>
        </authorList>
    </citation>
    <scope>NUCLEOTIDE SEQUENCE</scope>
    <source>
        <strain evidence="11">STM4922sample</strain>
    </source>
</reference>
<feature type="transmembrane region" description="Helical" evidence="9">
    <location>
        <begin position="79"/>
        <end position="101"/>
    </location>
</feature>
<feature type="transmembrane region" description="Helical" evidence="9">
    <location>
        <begin position="282"/>
        <end position="301"/>
    </location>
</feature>
<dbReference type="Proteomes" id="UP001152604">
    <property type="component" value="Unassembled WGS sequence"/>
</dbReference>
<dbReference type="Pfam" id="PF00512">
    <property type="entry name" value="HisKA"/>
    <property type="match status" value="1"/>
</dbReference>
<feature type="domain" description="Histidine kinase" evidence="10">
    <location>
        <begin position="362"/>
        <end position="578"/>
    </location>
</feature>
<keyword evidence="9" id="KW-0812">Transmembrane</keyword>
<keyword evidence="9" id="KW-1133">Transmembrane helix</keyword>
<dbReference type="Gene3D" id="3.30.565.10">
    <property type="entry name" value="Histidine kinase-like ATPase, C-terminal domain"/>
    <property type="match status" value="1"/>
</dbReference>
<feature type="transmembrane region" description="Helical" evidence="9">
    <location>
        <begin position="141"/>
        <end position="158"/>
    </location>
</feature>
<evidence type="ECO:0000313" key="12">
    <source>
        <dbReference type="Proteomes" id="UP001152604"/>
    </source>
</evidence>
<keyword evidence="6 11" id="KW-0418">Kinase</keyword>
<keyword evidence="7" id="KW-0067">ATP-binding</keyword>
<dbReference type="InterPro" id="IPR003594">
    <property type="entry name" value="HATPase_dom"/>
</dbReference>
<gene>
    <name evidence="11" type="ORF">MES4922_20155</name>
</gene>
<dbReference type="Pfam" id="PF02518">
    <property type="entry name" value="HATPase_c"/>
    <property type="match status" value="1"/>
</dbReference>
<keyword evidence="12" id="KW-1185">Reference proteome</keyword>
<dbReference type="SMART" id="SM00388">
    <property type="entry name" value="HisKA"/>
    <property type="match status" value="1"/>
</dbReference>
<evidence type="ECO:0000256" key="5">
    <source>
        <dbReference type="ARBA" id="ARBA00022741"/>
    </source>
</evidence>
<evidence type="ECO:0000256" key="9">
    <source>
        <dbReference type="SAM" id="Phobius"/>
    </source>
</evidence>
<dbReference type="GO" id="GO:0004673">
    <property type="term" value="F:protein histidine kinase activity"/>
    <property type="evidence" value="ECO:0007669"/>
    <property type="project" value="UniProtKB-EC"/>
</dbReference>
<evidence type="ECO:0000259" key="10">
    <source>
        <dbReference type="PROSITE" id="PS50109"/>
    </source>
</evidence>
<keyword evidence="8" id="KW-0902">Two-component regulatory system</keyword>
<dbReference type="PANTHER" id="PTHR43065">
    <property type="entry name" value="SENSOR HISTIDINE KINASE"/>
    <property type="match status" value="1"/>
</dbReference>
<dbReference type="InterPro" id="IPR004358">
    <property type="entry name" value="Sig_transdc_His_kin-like_C"/>
</dbReference>
<dbReference type="PANTHER" id="PTHR43065:SF10">
    <property type="entry name" value="PEROXIDE STRESS-ACTIVATED HISTIDINE KINASE MAK3"/>
    <property type="match status" value="1"/>
</dbReference>